<protein>
    <recommendedName>
        <fullName evidence="4">Tat pathway signal protein</fullName>
    </recommendedName>
</protein>
<sequence>MLTSFTTGSVSRRSALRLAGFGALGTAGVASLPACGAGADDSAPAPVDVLIAQRDRADRDSNLANAAVATMPERGQALTSIAAERTAHRDALDTEIARAAGTYDDGSTPAANRGATTGSNATPVTPPNLDELRTRLTESARSASNLARTESGYRAGLLGSISACCTTQVGVLLR</sequence>
<name>A0A934U5J1_9NOCA</name>
<feature type="compositionally biased region" description="Polar residues" evidence="1">
    <location>
        <begin position="114"/>
        <end position="123"/>
    </location>
</feature>
<dbReference type="AlphaFoldDB" id="A0A934U5J1"/>
<keyword evidence="3" id="KW-1185">Reference proteome</keyword>
<organism evidence="2 3">
    <name type="scientific">Antrihabitans stalagmiti</name>
    <dbReference type="NCBI Taxonomy" id="2799499"/>
    <lineage>
        <taxon>Bacteria</taxon>
        <taxon>Bacillati</taxon>
        <taxon>Actinomycetota</taxon>
        <taxon>Actinomycetes</taxon>
        <taxon>Mycobacteriales</taxon>
        <taxon>Nocardiaceae</taxon>
        <taxon>Antrihabitans</taxon>
    </lineage>
</organism>
<proteinExistence type="predicted"/>
<dbReference type="RefSeq" id="WP_199706453.1">
    <property type="nucleotide sequence ID" value="NZ_JAEMNV010000007.1"/>
</dbReference>
<feature type="region of interest" description="Disordered" evidence="1">
    <location>
        <begin position="100"/>
        <end position="129"/>
    </location>
</feature>
<evidence type="ECO:0008006" key="4">
    <source>
        <dbReference type="Google" id="ProtNLM"/>
    </source>
</evidence>
<evidence type="ECO:0000313" key="2">
    <source>
        <dbReference type="EMBL" id="MBJ8341521.1"/>
    </source>
</evidence>
<dbReference type="InterPro" id="IPR006311">
    <property type="entry name" value="TAT_signal"/>
</dbReference>
<dbReference type="PROSITE" id="PS51318">
    <property type="entry name" value="TAT"/>
    <property type="match status" value="1"/>
</dbReference>
<accession>A0A934U5J1</accession>
<evidence type="ECO:0000256" key="1">
    <source>
        <dbReference type="SAM" id="MobiDB-lite"/>
    </source>
</evidence>
<gene>
    <name evidence="2" type="ORF">JGU71_21780</name>
</gene>
<dbReference type="Proteomes" id="UP000655868">
    <property type="component" value="Unassembled WGS sequence"/>
</dbReference>
<comment type="caution">
    <text evidence="2">The sequence shown here is derived from an EMBL/GenBank/DDBJ whole genome shotgun (WGS) entry which is preliminary data.</text>
</comment>
<dbReference type="EMBL" id="JAEMNV010000007">
    <property type="protein sequence ID" value="MBJ8341521.1"/>
    <property type="molecule type" value="Genomic_DNA"/>
</dbReference>
<evidence type="ECO:0000313" key="3">
    <source>
        <dbReference type="Proteomes" id="UP000655868"/>
    </source>
</evidence>
<reference evidence="2" key="1">
    <citation type="submission" date="2020-12" db="EMBL/GenBank/DDBJ databases">
        <title>Antrihabitans popcorni sp. nov. and Antrihabitans auranticaus sp. nov., isolated from a larva cave.</title>
        <authorList>
            <person name="Lee S.D."/>
            <person name="Kim I.S."/>
        </authorList>
    </citation>
    <scope>NUCLEOTIDE SEQUENCE</scope>
    <source>
        <strain evidence="2">YC3-6</strain>
    </source>
</reference>